<dbReference type="EMBL" id="CP031151">
    <property type="protein sequence ID" value="AXG08244.1"/>
    <property type="molecule type" value="Genomic_DNA"/>
</dbReference>
<geneLocation type="plasmid" evidence="1 2">
    <name>pCBA1113-01</name>
</geneLocation>
<evidence type="ECO:0000313" key="2">
    <source>
        <dbReference type="Proteomes" id="UP000253273"/>
    </source>
</evidence>
<name>A0A345E7S2_9EURY</name>
<sequence>MNFDALILCSLPSVQVVGQQHGISIRTQHQRGCFTGIEVWIRRVVILDLLDGEFQFRGVCRAAFEFCENRLWDVNFSDQLKQMQYIGLGQMN</sequence>
<organism evidence="1 2">
    <name type="scientific">Haloplanus rubicundus</name>
    <dbReference type="NCBI Taxonomy" id="1547898"/>
    <lineage>
        <taxon>Archaea</taxon>
        <taxon>Methanobacteriati</taxon>
        <taxon>Methanobacteriota</taxon>
        <taxon>Stenosarchaea group</taxon>
        <taxon>Halobacteria</taxon>
        <taxon>Halobacteriales</taxon>
        <taxon>Haloferacaceae</taxon>
        <taxon>Haloplanus</taxon>
    </lineage>
</organism>
<evidence type="ECO:0000313" key="1">
    <source>
        <dbReference type="EMBL" id="AXG08244.1"/>
    </source>
</evidence>
<gene>
    <name evidence="1" type="ORF">DU500_17280</name>
</gene>
<proteinExistence type="predicted"/>
<dbReference type="KEGG" id="haj:DU500_17280"/>
<dbReference type="Proteomes" id="UP000253273">
    <property type="component" value="Plasmid pCBA1113-01"/>
</dbReference>
<accession>A0A345E7S2</accession>
<reference evidence="1 2" key="1">
    <citation type="submission" date="2018-07" db="EMBL/GenBank/DDBJ databases">
        <title>Genome sequences of Haloplanus sp. CBA1113.</title>
        <authorList>
            <person name="Kim Y.B."/>
            <person name="Roh S.W."/>
        </authorList>
    </citation>
    <scope>NUCLEOTIDE SEQUENCE [LARGE SCALE GENOMIC DNA]</scope>
    <source>
        <strain evidence="1 2">CBA1113</strain>
        <plasmid evidence="1 2">pCBA1113-01</plasmid>
    </source>
</reference>
<keyword evidence="2" id="KW-1185">Reference proteome</keyword>
<protein>
    <submittedName>
        <fullName evidence="1">Uncharacterized protein</fullName>
    </submittedName>
</protein>
<dbReference type="AlphaFoldDB" id="A0A345E7S2"/>
<keyword evidence="1" id="KW-0614">Plasmid</keyword>